<dbReference type="KEGG" id="bbev:BBEV_1187"/>
<name>A0A1D7QU98_9BACI</name>
<evidence type="ECO:0000256" key="6">
    <source>
        <dbReference type="ARBA" id="ARBA00022989"/>
    </source>
</evidence>
<evidence type="ECO:0000256" key="7">
    <source>
        <dbReference type="ARBA" id="ARBA00023136"/>
    </source>
</evidence>
<dbReference type="PANTHER" id="PTHR34702">
    <property type="entry name" value="NA(+)/H(+) ANTIPORTER SUBUNIT F1"/>
    <property type="match status" value="1"/>
</dbReference>
<sequence length="93" mass="9758">MLPTVAGIVLFIMSVAILVTAVRAVIGPTVSDRIVALDTIGINLIGFIAVIMLIQDTIAYAEVVLVIAILAFIGSVAIAKFVEGGVVLDRDRH</sequence>
<dbReference type="AlphaFoldDB" id="A0A1D7QU98"/>
<comment type="subcellular location">
    <subcellularLocation>
        <location evidence="1 8">Cell membrane</location>
        <topology evidence="1 8">Multi-pass membrane protein</topology>
    </subcellularLocation>
</comment>
<reference evidence="10 11" key="1">
    <citation type="submission" date="2015-08" db="EMBL/GenBank/DDBJ databases">
        <title>The complete genome sequence of Bacillus beveridgei MLTeJB.</title>
        <authorList>
            <person name="Hanson T.E."/>
            <person name="Mesa C."/>
            <person name="Basesman S.M."/>
            <person name="Oremland R.S."/>
        </authorList>
    </citation>
    <scope>NUCLEOTIDE SEQUENCE [LARGE SCALE GENOMIC DNA]</scope>
    <source>
        <strain evidence="10 11">MLTeJB</strain>
    </source>
</reference>
<feature type="transmembrane region" description="Helical" evidence="9">
    <location>
        <begin position="6"/>
        <end position="26"/>
    </location>
</feature>
<dbReference type="EMBL" id="CP012502">
    <property type="protein sequence ID" value="AOM82555.1"/>
    <property type="molecule type" value="Genomic_DNA"/>
</dbReference>
<evidence type="ECO:0000256" key="9">
    <source>
        <dbReference type="SAM" id="Phobius"/>
    </source>
</evidence>
<keyword evidence="11" id="KW-1185">Reference proteome</keyword>
<feature type="transmembrane region" description="Helical" evidence="9">
    <location>
        <begin position="60"/>
        <end position="82"/>
    </location>
</feature>
<keyword evidence="8" id="KW-0050">Antiport</keyword>
<dbReference type="STRING" id="632773.BBEV_1187"/>
<keyword evidence="6 9" id="KW-1133">Transmembrane helix</keyword>
<dbReference type="PANTHER" id="PTHR34702:SF1">
    <property type="entry name" value="NA(+)_H(+) ANTIPORTER SUBUNIT F"/>
    <property type="match status" value="1"/>
</dbReference>
<feature type="transmembrane region" description="Helical" evidence="9">
    <location>
        <begin position="35"/>
        <end position="54"/>
    </location>
</feature>
<evidence type="ECO:0000256" key="3">
    <source>
        <dbReference type="ARBA" id="ARBA00022448"/>
    </source>
</evidence>
<dbReference type="Pfam" id="PF04066">
    <property type="entry name" value="MrpF_PhaF"/>
    <property type="match status" value="1"/>
</dbReference>
<proteinExistence type="inferred from homology"/>
<dbReference type="Proteomes" id="UP000094463">
    <property type="component" value="Chromosome"/>
</dbReference>
<keyword evidence="8" id="KW-0406">Ion transport</keyword>
<evidence type="ECO:0000256" key="2">
    <source>
        <dbReference type="ARBA" id="ARBA00009212"/>
    </source>
</evidence>
<dbReference type="InterPro" id="IPR007208">
    <property type="entry name" value="MrpF/PhaF-like"/>
</dbReference>
<keyword evidence="5 9" id="KW-0812">Transmembrane</keyword>
<evidence type="ECO:0000256" key="8">
    <source>
        <dbReference type="PIRNR" id="PIRNR028784"/>
    </source>
</evidence>
<accession>A0A1D7QU98</accession>
<dbReference type="RefSeq" id="WP_069364628.1">
    <property type="nucleotide sequence ID" value="NZ_CP012502.1"/>
</dbReference>
<gene>
    <name evidence="10" type="primary">mrpF</name>
    <name evidence="10" type="ORF">BBEV_1187</name>
</gene>
<dbReference type="GO" id="GO:0015385">
    <property type="term" value="F:sodium:proton antiporter activity"/>
    <property type="evidence" value="ECO:0007669"/>
    <property type="project" value="TreeGrafter"/>
</dbReference>
<organism evidence="10 11">
    <name type="scientific">Salisediminibacterium beveridgei</name>
    <dbReference type="NCBI Taxonomy" id="632773"/>
    <lineage>
        <taxon>Bacteria</taxon>
        <taxon>Bacillati</taxon>
        <taxon>Bacillota</taxon>
        <taxon>Bacilli</taxon>
        <taxon>Bacillales</taxon>
        <taxon>Bacillaceae</taxon>
        <taxon>Salisediminibacterium</taxon>
    </lineage>
</organism>
<keyword evidence="3 8" id="KW-0813">Transport</keyword>
<keyword evidence="4 8" id="KW-1003">Cell membrane</keyword>
<evidence type="ECO:0000256" key="1">
    <source>
        <dbReference type="ARBA" id="ARBA00004651"/>
    </source>
</evidence>
<dbReference type="PIRSF" id="PIRSF028784">
    <property type="entry name" value="MrpF"/>
    <property type="match status" value="1"/>
</dbReference>
<dbReference type="GO" id="GO:0005886">
    <property type="term" value="C:plasma membrane"/>
    <property type="evidence" value="ECO:0007669"/>
    <property type="project" value="UniProtKB-SubCell"/>
</dbReference>
<keyword evidence="7 8" id="KW-0472">Membrane</keyword>
<evidence type="ECO:0000256" key="5">
    <source>
        <dbReference type="ARBA" id="ARBA00022692"/>
    </source>
</evidence>
<evidence type="ECO:0000256" key="4">
    <source>
        <dbReference type="ARBA" id="ARBA00022475"/>
    </source>
</evidence>
<comment type="similarity">
    <text evidence="2 8">Belongs to the CPA3 antiporters (TC 2.A.63) subunit F family.</text>
</comment>
<dbReference type="OrthoDB" id="9799958at2"/>
<protein>
    <submittedName>
        <fullName evidence="10">Na(+)/H(+) antiporter subunit F</fullName>
    </submittedName>
</protein>
<dbReference type="NCBIfam" id="NF009248">
    <property type="entry name" value="PRK12600.1"/>
    <property type="match status" value="1"/>
</dbReference>
<dbReference type="PATRIC" id="fig|632773.3.peg.1258"/>
<evidence type="ECO:0000313" key="10">
    <source>
        <dbReference type="EMBL" id="AOM82555.1"/>
    </source>
</evidence>
<evidence type="ECO:0000313" key="11">
    <source>
        <dbReference type="Proteomes" id="UP000094463"/>
    </source>
</evidence>